<reference evidence="7" key="1">
    <citation type="journal article" date="2016" name="Proc. Natl. Acad. Sci. U.S.A.">
        <title>Lipid metabolic changes in an early divergent fungus govern the establishment of a mutualistic symbiosis with endobacteria.</title>
        <authorList>
            <person name="Lastovetsky O.A."/>
            <person name="Gaspar M.L."/>
            <person name="Mondo S.J."/>
            <person name="LaButti K.M."/>
            <person name="Sandor L."/>
            <person name="Grigoriev I.V."/>
            <person name="Henry S.A."/>
            <person name="Pawlowska T.E."/>
        </authorList>
    </citation>
    <scope>NUCLEOTIDE SEQUENCE [LARGE SCALE GENOMIC DNA]</scope>
    <source>
        <strain evidence="7">ATCC 52814</strain>
    </source>
</reference>
<dbReference type="GO" id="GO:0005730">
    <property type="term" value="C:nucleolus"/>
    <property type="evidence" value="ECO:0007669"/>
    <property type="project" value="UniProtKB-SubCell"/>
</dbReference>
<dbReference type="InterPro" id="IPR008610">
    <property type="entry name" value="Ebp2"/>
</dbReference>
<dbReference type="Proteomes" id="UP000242414">
    <property type="component" value="Unassembled WGS sequence"/>
</dbReference>
<evidence type="ECO:0000256" key="4">
    <source>
        <dbReference type="ARBA" id="ARBA00023054"/>
    </source>
</evidence>
<sequence length="277" mass="31964">MSRKAERAAKKAAKKAKQNIIEEEQVPEAVPIEDESMSVDQENEEHEEEEEEVSEEEEEVNEEDSEDEEEDDEEKIQQNKHITRPKINDEAAMTRITEQFKLKNLPWIETMTITSSKPIVVEDPSDDMARELAFYEQALEAAKKGRELVKKAGVPFSRPDDYFAEMVKSDEHMAKIRQKLLDQEAAIKASEDAKRQRQLKKFGKKVQVQKQLERQKRKAETLEKIKLLKKKKLNEDLTTNDDFDIALEKASKKPKAKSSFKSTKGSKGSKVTKSKRK</sequence>
<keyword evidence="3" id="KW-0690">Ribosome biogenesis</keyword>
<comment type="subcellular location">
    <subcellularLocation>
        <location evidence="1">Nucleus</location>
        <location evidence="1">Nucleolus</location>
    </subcellularLocation>
</comment>
<evidence type="ECO:0000256" key="1">
    <source>
        <dbReference type="ARBA" id="ARBA00004604"/>
    </source>
</evidence>
<feature type="compositionally biased region" description="Low complexity" evidence="6">
    <location>
        <begin position="259"/>
        <end position="269"/>
    </location>
</feature>
<dbReference type="GO" id="GO:0034399">
    <property type="term" value="C:nuclear periphery"/>
    <property type="evidence" value="ECO:0007669"/>
    <property type="project" value="TreeGrafter"/>
</dbReference>
<keyword evidence="5" id="KW-0539">Nucleus</keyword>
<dbReference type="Pfam" id="PF05890">
    <property type="entry name" value="Ebp2"/>
    <property type="match status" value="1"/>
</dbReference>
<name>A0A1X0RCV1_RHIZD</name>
<dbReference type="VEuPathDB" id="FungiDB:BCV72DRAFT_46668"/>
<proteinExistence type="inferred from homology"/>
<dbReference type="PANTHER" id="PTHR13028:SF0">
    <property type="entry name" value="RRNA-PROCESSING PROTEIN EBP2-RELATED"/>
    <property type="match status" value="1"/>
</dbReference>
<evidence type="ECO:0000256" key="3">
    <source>
        <dbReference type="ARBA" id="ARBA00022517"/>
    </source>
</evidence>
<dbReference type="OrthoDB" id="443772at2759"/>
<evidence type="ECO:0000256" key="5">
    <source>
        <dbReference type="ARBA" id="ARBA00023242"/>
    </source>
</evidence>
<dbReference type="GO" id="GO:0006364">
    <property type="term" value="P:rRNA processing"/>
    <property type="evidence" value="ECO:0007669"/>
    <property type="project" value="TreeGrafter"/>
</dbReference>
<feature type="compositionally biased region" description="Acidic residues" evidence="6">
    <location>
        <begin position="21"/>
        <end position="74"/>
    </location>
</feature>
<evidence type="ECO:0000256" key="6">
    <source>
        <dbReference type="SAM" id="MobiDB-lite"/>
    </source>
</evidence>
<dbReference type="GO" id="GO:0030687">
    <property type="term" value="C:preribosome, large subunit precursor"/>
    <property type="evidence" value="ECO:0007669"/>
    <property type="project" value="TreeGrafter"/>
</dbReference>
<keyword evidence="4" id="KW-0175">Coiled coil</keyword>
<dbReference type="PANTHER" id="PTHR13028">
    <property type="entry name" value="RRNA PROCESSING PROTEIN EBNA1-BINDING PROTEIN-RELATED"/>
    <property type="match status" value="1"/>
</dbReference>
<accession>A0A1X0RCV1</accession>
<feature type="region of interest" description="Disordered" evidence="6">
    <location>
        <begin position="248"/>
        <end position="277"/>
    </location>
</feature>
<dbReference type="EMBL" id="KV921871">
    <property type="protein sequence ID" value="ORE09864.1"/>
    <property type="molecule type" value="Genomic_DNA"/>
</dbReference>
<evidence type="ECO:0000256" key="2">
    <source>
        <dbReference type="ARBA" id="ARBA00007336"/>
    </source>
</evidence>
<dbReference type="GO" id="GO:0042273">
    <property type="term" value="P:ribosomal large subunit biogenesis"/>
    <property type="evidence" value="ECO:0007669"/>
    <property type="project" value="TreeGrafter"/>
</dbReference>
<protein>
    <submittedName>
        <fullName evidence="7">Eukaryotic rRNA processing</fullName>
    </submittedName>
</protein>
<feature type="region of interest" description="Disordered" evidence="6">
    <location>
        <begin position="1"/>
        <end position="90"/>
    </location>
</feature>
<gene>
    <name evidence="7" type="ORF">BCV72DRAFT_46668</name>
</gene>
<feature type="region of interest" description="Disordered" evidence="6">
    <location>
        <begin position="190"/>
        <end position="215"/>
    </location>
</feature>
<evidence type="ECO:0000313" key="7">
    <source>
        <dbReference type="EMBL" id="ORE09864.1"/>
    </source>
</evidence>
<comment type="similarity">
    <text evidence="2">Belongs to the EBP2 family.</text>
</comment>
<organism evidence="7">
    <name type="scientific">Rhizopus microsporus var. microsporus</name>
    <dbReference type="NCBI Taxonomy" id="86635"/>
    <lineage>
        <taxon>Eukaryota</taxon>
        <taxon>Fungi</taxon>
        <taxon>Fungi incertae sedis</taxon>
        <taxon>Mucoromycota</taxon>
        <taxon>Mucoromycotina</taxon>
        <taxon>Mucoromycetes</taxon>
        <taxon>Mucorales</taxon>
        <taxon>Mucorineae</taxon>
        <taxon>Rhizopodaceae</taxon>
        <taxon>Rhizopus</taxon>
    </lineage>
</organism>
<dbReference type="AlphaFoldDB" id="A0A1X0RCV1"/>